<comment type="caution">
    <text evidence="2">The sequence shown here is derived from an EMBL/GenBank/DDBJ whole genome shotgun (WGS) entry which is preliminary data.</text>
</comment>
<dbReference type="InterPro" id="IPR012337">
    <property type="entry name" value="RNaseH-like_sf"/>
</dbReference>
<dbReference type="AlphaFoldDB" id="A0A225VJ30"/>
<dbReference type="GO" id="GO:0003676">
    <property type="term" value="F:nucleic acid binding"/>
    <property type="evidence" value="ECO:0007669"/>
    <property type="project" value="InterPro"/>
</dbReference>
<evidence type="ECO:0000313" key="3">
    <source>
        <dbReference type="Proteomes" id="UP000198211"/>
    </source>
</evidence>
<evidence type="ECO:0000259" key="1">
    <source>
        <dbReference type="PROSITE" id="PS50994"/>
    </source>
</evidence>
<keyword evidence="3" id="KW-1185">Reference proteome</keyword>
<dbReference type="SUPFAM" id="SSF53098">
    <property type="entry name" value="Ribonuclease H-like"/>
    <property type="match status" value="1"/>
</dbReference>
<organism evidence="2 3">
    <name type="scientific">Phytophthora megakarya</name>
    <dbReference type="NCBI Taxonomy" id="4795"/>
    <lineage>
        <taxon>Eukaryota</taxon>
        <taxon>Sar</taxon>
        <taxon>Stramenopiles</taxon>
        <taxon>Oomycota</taxon>
        <taxon>Peronosporomycetes</taxon>
        <taxon>Peronosporales</taxon>
        <taxon>Peronosporaceae</taxon>
        <taxon>Phytophthora</taxon>
    </lineage>
</organism>
<feature type="domain" description="Integrase catalytic" evidence="1">
    <location>
        <begin position="1"/>
        <end position="90"/>
    </location>
</feature>
<dbReference type="GO" id="GO:0015074">
    <property type="term" value="P:DNA integration"/>
    <property type="evidence" value="ECO:0007669"/>
    <property type="project" value="InterPro"/>
</dbReference>
<reference evidence="3" key="1">
    <citation type="submission" date="2017-03" db="EMBL/GenBank/DDBJ databases">
        <title>Phytopthora megakarya and P. palmivora, two closely related causual agents of cacao black pod achieved similar genome size and gene model numbers by different mechanisms.</title>
        <authorList>
            <person name="Ali S."/>
            <person name="Shao J."/>
            <person name="Larry D.J."/>
            <person name="Kronmiller B."/>
            <person name="Shen D."/>
            <person name="Strem M.D."/>
            <person name="Melnick R.L."/>
            <person name="Guiltinan M.J."/>
            <person name="Tyler B.M."/>
            <person name="Meinhardt L.W."/>
            <person name="Bailey B.A."/>
        </authorList>
    </citation>
    <scope>NUCLEOTIDE SEQUENCE [LARGE SCALE GENOMIC DNA]</scope>
    <source>
        <strain evidence="3">zdho120</strain>
    </source>
</reference>
<dbReference type="Proteomes" id="UP000198211">
    <property type="component" value="Unassembled WGS sequence"/>
</dbReference>
<dbReference type="Pfam" id="PF00665">
    <property type="entry name" value="rve"/>
    <property type="match status" value="1"/>
</dbReference>
<name>A0A225VJ30_9STRA</name>
<dbReference type="InterPro" id="IPR050951">
    <property type="entry name" value="Retrovirus_Pol_polyprotein"/>
</dbReference>
<proteinExistence type="predicted"/>
<dbReference type="InterPro" id="IPR036397">
    <property type="entry name" value="RNaseH_sf"/>
</dbReference>
<dbReference type="PANTHER" id="PTHR37984:SF5">
    <property type="entry name" value="PROTEIN NYNRIN-LIKE"/>
    <property type="match status" value="1"/>
</dbReference>
<accession>A0A225VJ30</accession>
<dbReference type="EMBL" id="NBNE01004909">
    <property type="protein sequence ID" value="OWZ04540.1"/>
    <property type="molecule type" value="Genomic_DNA"/>
</dbReference>
<dbReference type="PANTHER" id="PTHR37984">
    <property type="entry name" value="PROTEIN CBG26694"/>
    <property type="match status" value="1"/>
</dbReference>
<protein>
    <recommendedName>
        <fullName evidence="1">Integrase catalytic domain-containing protein</fullName>
    </recommendedName>
</protein>
<dbReference type="PROSITE" id="PS50994">
    <property type="entry name" value="INTEGRASE"/>
    <property type="match status" value="1"/>
</dbReference>
<dbReference type="InterPro" id="IPR001584">
    <property type="entry name" value="Integrase_cat-core"/>
</dbReference>
<dbReference type="OrthoDB" id="110560at2759"/>
<dbReference type="Gene3D" id="3.30.420.10">
    <property type="entry name" value="Ribonuclease H-like superfamily/Ribonuclease H"/>
    <property type="match status" value="1"/>
</dbReference>
<gene>
    <name evidence="2" type="ORF">PHMEG_00023540</name>
</gene>
<sequence length="214" mass="24885">MIDQATRWLEVGVQPDEESLTTAESFDREWLCRYPIPRKVVHDQGPEFTGEEFQELLRSYGITAKPITAKNSQADAICERVHLEIENILRCHEGTDWRKVIYYTAFALSQHPQCFSWPTRLWTRHDLTPIARRYLSKRRFNAILVDNDRENDKRLEHFYKPGDQVMLRIPKHFRAKVKRVADGAFPIKTENDNGTMILGKGTSLQQLAASSRAN</sequence>
<evidence type="ECO:0000313" key="2">
    <source>
        <dbReference type="EMBL" id="OWZ04540.1"/>
    </source>
</evidence>